<dbReference type="Gene3D" id="1.10.10.60">
    <property type="entry name" value="Homeodomain-like"/>
    <property type="match status" value="1"/>
</dbReference>
<evidence type="ECO:0000256" key="5">
    <source>
        <dbReference type="ARBA" id="ARBA00023015"/>
    </source>
</evidence>
<keyword evidence="5" id="KW-0805">Transcription regulation</keyword>
<comment type="catalytic activity">
    <reaction evidence="1">
        <text>a 4-O-methyl-thymidine in DNA + L-cysteinyl-[protein] = a thymidine in DNA + S-methyl-L-cysteinyl-[protein]</text>
        <dbReference type="Rhea" id="RHEA:53428"/>
        <dbReference type="Rhea" id="RHEA-COMP:10131"/>
        <dbReference type="Rhea" id="RHEA-COMP:10132"/>
        <dbReference type="Rhea" id="RHEA-COMP:13555"/>
        <dbReference type="Rhea" id="RHEA-COMP:13556"/>
        <dbReference type="ChEBI" id="CHEBI:29950"/>
        <dbReference type="ChEBI" id="CHEBI:82612"/>
        <dbReference type="ChEBI" id="CHEBI:137386"/>
        <dbReference type="ChEBI" id="CHEBI:137387"/>
        <dbReference type="EC" id="2.1.1.63"/>
    </reaction>
</comment>
<evidence type="ECO:0000313" key="10">
    <source>
        <dbReference type="EMBL" id="MEE2526649.1"/>
    </source>
</evidence>
<dbReference type="NCBIfam" id="TIGR00589">
    <property type="entry name" value="ogt"/>
    <property type="match status" value="1"/>
</dbReference>
<dbReference type="InterPro" id="IPR001497">
    <property type="entry name" value="MethylDNA_cys_MeTrfase_AS"/>
</dbReference>
<dbReference type="EMBL" id="JAZDRP010000005">
    <property type="protein sequence ID" value="MEE2526649.1"/>
    <property type="molecule type" value="Genomic_DNA"/>
</dbReference>
<dbReference type="PANTHER" id="PTHR10815:SF13">
    <property type="entry name" value="METHYLATED-DNA--PROTEIN-CYSTEINE METHYLTRANSFERASE"/>
    <property type="match status" value="1"/>
</dbReference>
<protein>
    <submittedName>
        <fullName evidence="10">Bifunctional helix-turn-helix domain-containing protein/methylated-DNA--[protein]-cysteine S-methyltransferase</fullName>
    </submittedName>
</protein>
<keyword evidence="2" id="KW-0489">Methyltransferase</keyword>
<name>A0ABU7LTH5_9PROT</name>
<sequence>MTSNDPIPYDLYAAERDFDRISDALSFLGDFWRDHPDLDSAARSAGLSPHHFQRIFSRWVGVSPKKYVGALAHSAAREAIDGGANILDASFEAGLSGPGRLHDLFIAHEQVTPGQARAKGAGLGFLWGTAPTPFGNGVFLVAPRGLSALAFADPSVESAFEDLRARYPAAEYVRDDGEALRWAERIFAEGDGPIPLALYGTPWQRQVWRALLTIPAGQTVTYRDIAAEVCTPKASRAVGAAVGANPVSWLIPCHRVLASDGRLTGYHWGVNRKRAMLAYEAASA</sequence>
<dbReference type="InterPro" id="IPR014048">
    <property type="entry name" value="MethylDNA_cys_MeTrfase_DNA-bd"/>
</dbReference>
<dbReference type="SUPFAM" id="SSF53155">
    <property type="entry name" value="Methylated DNA-protein cysteine methyltransferase domain"/>
    <property type="match status" value="1"/>
</dbReference>
<dbReference type="InterPro" id="IPR018060">
    <property type="entry name" value="HTH_AraC"/>
</dbReference>
<evidence type="ECO:0000259" key="9">
    <source>
        <dbReference type="PROSITE" id="PS01124"/>
    </source>
</evidence>
<dbReference type="InterPro" id="IPR009057">
    <property type="entry name" value="Homeodomain-like_sf"/>
</dbReference>
<dbReference type="InterPro" id="IPR036388">
    <property type="entry name" value="WH-like_DNA-bd_sf"/>
</dbReference>
<proteinExistence type="predicted"/>
<evidence type="ECO:0000313" key="11">
    <source>
        <dbReference type="Proteomes" id="UP001354971"/>
    </source>
</evidence>
<dbReference type="Pfam" id="PF01035">
    <property type="entry name" value="DNA_binding_1"/>
    <property type="match status" value="1"/>
</dbReference>
<dbReference type="SUPFAM" id="SSF46767">
    <property type="entry name" value="Methylated DNA-protein cysteine methyltransferase, C-terminal domain"/>
    <property type="match status" value="1"/>
</dbReference>
<keyword evidence="6" id="KW-0804">Transcription</keyword>
<gene>
    <name evidence="10" type="ORF">V0U79_09740</name>
</gene>
<dbReference type="Pfam" id="PF12833">
    <property type="entry name" value="HTH_18"/>
    <property type="match status" value="1"/>
</dbReference>
<dbReference type="Proteomes" id="UP001354971">
    <property type="component" value="Unassembled WGS sequence"/>
</dbReference>
<evidence type="ECO:0000256" key="7">
    <source>
        <dbReference type="ARBA" id="ARBA00023204"/>
    </source>
</evidence>
<evidence type="ECO:0000256" key="3">
    <source>
        <dbReference type="ARBA" id="ARBA00022679"/>
    </source>
</evidence>
<evidence type="ECO:0000256" key="4">
    <source>
        <dbReference type="ARBA" id="ARBA00022763"/>
    </source>
</evidence>
<accession>A0ABU7LTH5</accession>
<dbReference type="SMART" id="SM00342">
    <property type="entry name" value="HTH_ARAC"/>
    <property type="match status" value="1"/>
</dbReference>
<dbReference type="PANTHER" id="PTHR10815">
    <property type="entry name" value="METHYLATED-DNA--PROTEIN-CYSTEINE METHYLTRANSFERASE"/>
    <property type="match status" value="1"/>
</dbReference>
<dbReference type="InterPro" id="IPR036217">
    <property type="entry name" value="MethylDNA_cys_MeTrfase_DNAb"/>
</dbReference>
<keyword evidence="3" id="KW-0808">Transferase</keyword>
<dbReference type="SUPFAM" id="SSF46689">
    <property type="entry name" value="Homeodomain-like"/>
    <property type="match status" value="1"/>
</dbReference>
<evidence type="ECO:0000256" key="1">
    <source>
        <dbReference type="ARBA" id="ARBA00001286"/>
    </source>
</evidence>
<reference evidence="10 11" key="1">
    <citation type="submission" date="2024-01" db="EMBL/GenBank/DDBJ databases">
        <title>Hyphobacterium bacterium isolated from marine sediment.</title>
        <authorList>
            <person name="Zhao S."/>
        </authorList>
    </citation>
    <scope>NUCLEOTIDE SEQUENCE [LARGE SCALE GENOMIC DNA]</scope>
    <source>
        <strain evidence="11">HN65</strain>
    </source>
</reference>
<dbReference type="Gene3D" id="3.30.160.70">
    <property type="entry name" value="Methylated DNA-protein cysteine methyltransferase domain"/>
    <property type="match status" value="1"/>
</dbReference>
<organism evidence="10 11">
    <name type="scientific">Hyphobacterium lacteum</name>
    <dbReference type="NCBI Taxonomy" id="3116575"/>
    <lineage>
        <taxon>Bacteria</taxon>
        <taxon>Pseudomonadati</taxon>
        <taxon>Pseudomonadota</taxon>
        <taxon>Alphaproteobacteria</taxon>
        <taxon>Maricaulales</taxon>
        <taxon>Maricaulaceae</taxon>
        <taxon>Hyphobacterium</taxon>
    </lineage>
</organism>
<evidence type="ECO:0000256" key="6">
    <source>
        <dbReference type="ARBA" id="ARBA00023163"/>
    </source>
</evidence>
<comment type="catalytic activity">
    <reaction evidence="8">
        <text>a 6-O-methyl-2'-deoxyguanosine in DNA + L-cysteinyl-[protein] = S-methyl-L-cysteinyl-[protein] + a 2'-deoxyguanosine in DNA</text>
        <dbReference type="Rhea" id="RHEA:24000"/>
        <dbReference type="Rhea" id="RHEA-COMP:10131"/>
        <dbReference type="Rhea" id="RHEA-COMP:10132"/>
        <dbReference type="Rhea" id="RHEA-COMP:11367"/>
        <dbReference type="Rhea" id="RHEA-COMP:11368"/>
        <dbReference type="ChEBI" id="CHEBI:29950"/>
        <dbReference type="ChEBI" id="CHEBI:82612"/>
        <dbReference type="ChEBI" id="CHEBI:85445"/>
        <dbReference type="ChEBI" id="CHEBI:85448"/>
        <dbReference type="EC" id="2.1.1.63"/>
    </reaction>
</comment>
<keyword evidence="7" id="KW-0234">DNA repair</keyword>
<evidence type="ECO:0000256" key="8">
    <source>
        <dbReference type="ARBA" id="ARBA00049348"/>
    </source>
</evidence>
<dbReference type="CDD" id="cd06445">
    <property type="entry name" value="ATase"/>
    <property type="match status" value="1"/>
</dbReference>
<dbReference type="RefSeq" id="WP_330199311.1">
    <property type="nucleotide sequence ID" value="NZ_JAZDRP010000005.1"/>
</dbReference>
<dbReference type="Gene3D" id="1.10.10.10">
    <property type="entry name" value="Winged helix-like DNA-binding domain superfamily/Winged helix DNA-binding domain"/>
    <property type="match status" value="1"/>
</dbReference>
<dbReference type="InterPro" id="IPR036631">
    <property type="entry name" value="MGMT_N_sf"/>
</dbReference>
<dbReference type="PROSITE" id="PS01124">
    <property type="entry name" value="HTH_ARAC_FAMILY_2"/>
    <property type="match status" value="1"/>
</dbReference>
<feature type="domain" description="HTH araC/xylS-type" evidence="9">
    <location>
        <begin position="22"/>
        <end position="119"/>
    </location>
</feature>
<comment type="caution">
    <text evidence="10">The sequence shown here is derived from an EMBL/GenBank/DDBJ whole genome shotgun (WGS) entry which is preliminary data.</text>
</comment>
<evidence type="ECO:0000256" key="2">
    <source>
        <dbReference type="ARBA" id="ARBA00022603"/>
    </source>
</evidence>
<dbReference type="PROSITE" id="PS00374">
    <property type="entry name" value="MGMT"/>
    <property type="match status" value="1"/>
</dbReference>
<keyword evidence="11" id="KW-1185">Reference proteome</keyword>
<keyword evidence="4" id="KW-0227">DNA damage</keyword>